<sequence>MATLCPSSVVAFLNLCLTTLPTSLGSSSPAPIIVPARFEAFNRIQTRTKGFAQFEYLANPANRLQRPATLDLFEVTYGSGAVLGLETDETVNVSPDVAVVNQSIGGEIDSMGFDGVDGILRNFQFLVLWPYI</sequence>
<evidence type="ECO:0000313" key="2">
    <source>
        <dbReference type="EMBL" id="KAJ3842286.1"/>
    </source>
</evidence>
<keyword evidence="1" id="KW-0732">Signal</keyword>
<reference evidence="2" key="1">
    <citation type="submission" date="2022-08" db="EMBL/GenBank/DDBJ databases">
        <authorList>
            <consortium name="DOE Joint Genome Institute"/>
            <person name="Min B."/>
            <person name="Riley R."/>
            <person name="Sierra-Patev S."/>
            <person name="Naranjo-Ortiz M."/>
            <person name="Looney B."/>
            <person name="Konkel Z."/>
            <person name="Slot J.C."/>
            <person name="Sakamoto Y."/>
            <person name="Steenwyk J.L."/>
            <person name="Rokas A."/>
            <person name="Carro J."/>
            <person name="Camarero S."/>
            <person name="Ferreira P."/>
            <person name="Molpeceres G."/>
            <person name="Ruiz-Duenas F.J."/>
            <person name="Serrano A."/>
            <person name="Henrissat B."/>
            <person name="Drula E."/>
            <person name="Hughes K.W."/>
            <person name="Mata J.L."/>
            <person name="Ishikawa N.K."/>
            <person name="Vargas-Isla R."/>
            <person name="Ushijima S."/>
            <person name="Smith C.A."/>
            <person name="Ahrendt S."/>
            <person name="Andreopoulos W."/>
            <person name="He G."/>
            <person name="Labutti K."/>
            <person name="Lipzen A."/>
            <person name="Ng V."/>
            <person name="Sandor L."/>
            <person name="Barry K."/>
            <person name="Martinez A.T."/>
            <person name="Xiao Y."/>
            <person name="Gibbons J.G."/>
            <person name="Terashima K."/>
            <person name="Hibbett D.S."/>
            <person name="Grigoriev I.V."/>
        </authorList>
    </citation>
    <scope>NUCLEOTIDE SEQUENCE</scope>
    <source>
        <strain evidence="2">TFB9207</strain>
    </source>
</reference>
<comment type="caution">
    <text evidence="2">The sequence shown here is derived from an EMBL/GenBank/DDBJ whole genome shotgun (WGS) entry which is preliminary data.</text>
</comment>
<protein>
    <submittedName>
        <fullName evidence="2">Uncharacterized protein</fullName>
    </submittedName>
</protein>
<keyword evidence="3" id="KW-1185">Reference proteome</keyword>
<organism evidence="2 3">
    <name type="scientific">Lentinula raphanica</name>
    <dbReference type="NCBI Taxonomy" id="153919"/>
    <lineage>
        <taxon>Eukaryota</taxon>
        <taxon>Fungi</taxon>
        <taxon>Dikarya</taxon>
        <taxon>Basidiomycota</taxon>
        <taxon>Agaricomycotina</taxon>
        <taxon>Agaricomycetes</taxon>
        <taxon>Agaricomycetidae</taxon>
        <taxon>Agaricales</taxon>
        <taxon>Marasmiineae</taxon>
        <taxon>Omphalotaceae</taxon>
        <taxon>Lentinula</taxon>
    </lineage>
</organism>
<name>A0AA38PGU8_9AGAR</name>
<dbReference type="Proteomes" id="UP001163846">
    <property type="component" value="Unassembled WGS sequence"/>
</dbReference>
<proteinExistence type="predicted"/>
<accession>A0AA38PGU8</accession>
<feature type="signal peptide" evidence="1">
    <location>
        <begin position="1"/>
        <end position="25"/>
    </location>
</feature>
<feature type="chain" id="PRO_5041356063" evidence="1">
    <location>
        <begin position="26"/>
        <end position="132"/>
    </location>
</feature>
<gene>
    <name evidence="2" type="ORF">F5878DRAFT_638940</name>
</gene>
<evidence type="ECO:0000313" key="3">
    <source>
        <dbReference type="Proteomes" id="UP001163846"/>
    </source>
</evidence>
<dbReference type="AlphaFoldDB" id="A0AA38PGU8"/>
<evidence type="ECO:0000256" key="1">
    <source>
        <dbReference type="SAM" id="SignalP"/>
    </source>
</evidence>
<dbReference type="EMBL" id="MU806010">
    <property type="protein sequence ID" value="KAJ3842286.1"/>
    <property type="molecule type" value="Genomic_DNA"/>
</dbReference>